<dbReference type="eggNOG" id="ENOG503419D">
    <property type="taxonomic scope" value="Bacteria"/>
</dbReference>
<dbReference type="HOGENOM" id="CLU_2012974_0_0_3"/>
<keyword evidence="3" id="KW-1185">Reference proteome</keyword>
<feature type="compositionally biased region" description="Polar residues" evidence="1">
    <location>
        <begin position="102"/>
        <end position="113"/>
    </location>
</feature>
<protein>
    <submittedName>
        <fullName evidence="2">Uncharacterized protein</fullName>
    </submittedName>
</protein>
<name>K9TBZ7_9CYAN</name>
<feature type="region of interest" description="Disordered" evidence="1">
    <location>
        <begin position="102"/>
        <end position="123"/>
    </location>
</feature>
<dbReference type="InParanoid" id="K9TBZ7"/>
<dbReference type="STRING" id="56110.Oscil6304_0184"/>
<organism evidence="2 3">
    <name type="scientific">Oscillatoria acuminata PCC 6304</name>
    <dbReference type="NCBI Taxonomy" id="56110"/>
    <lineage>
        <taxon>Bacteria</taxon>
        <taxon>Bacillati</taxon>
        <taxon>Cyanobacteriota</taxon>
        <taxon>Cyanophyceae</taxon>
        <taxon>Oscillatoriophycideae</taxon>
        <taxon>Oscillatoriales</taxon>
        <taxon>Oscillatoriaceae</taxon>
        <taxon>Oscillatoria</taxon>
    </lineage>
</organism>
<reference evidence="2 3" key="1">
    <citation type="submission" date="2012-06" db="EMBL/GenBank/DDBJ databases">
        <title>Finished chromosome of genome of Oscillatoria acuminata PCC 6304.</title>
        <authorList>
            <consortium name="US DOE Joint Genome Institute"/>
            <person name="Gugger M."/>
            <person name="Coursin T."/>
            <person name="Rippka R."/>
            <person name="Tandeau De Marsac N."/>
            <person name="Huntemann M."/>
            <person name="Wei C.-L."/>
            <person name="Han J."/>
            <person name="Detter J.C."/>
            <person name="Han C."/>
            <person name="Tapia R."/>
            <person name="Davenport K."/>
            <person name="Daligault H."/>
            <person name="Erkkila T."/>
            <person name="Gu W."/>
            <person name="Munk A.C.C."/>
            <person name="Teshima H."/>
            <person name="Xu Y."/>
            <person name="Chain P."/>
            <person name="Chen A."/>
            <person name="Krypides N."/>
            <person name="Mavromatis K."/>
            <person name="Markowitz V."/>
            <person name="Szeto E."/>
            <person name="Ivanova N."/>
            <person name="Mikhailova N."/>
            <person name="Ovchinnikova G."/>
            <person name="Pagani I."/>
            <person name="Pati A."/>
            <person name="Goodwin L."/>
            <person name="Peters L."/>
            <person name="Pitluck S."/>
            <person name="Woyke T."/>
            <person name="Kerfeld C."/>
        </authorList>
    </citation>
    <scope>NUCLEOTIDE SEQUENCE [LARGE SCALE GENOMIC DNA]</scope>
    <source>
        <strain evidence="2 3">PCC 6304</strain>
    </source>
</reference>
<evidence type="ECO:0000256" key="1">
    <source>
        <dbReference type="SAM" id="MobiDB-lite"/>
    </source>
</evidence>
<dbReference type="PATRIC" id="fig|56110.3.peg.215"/>
<dbReference type="KEGG" id="oac:Oscil6304_0184"/>
<evidence type="ECO:0000313" key="3">
    <source>
        <dbReference type="Proteomes" id="UP000010367"/>
    </source>
</evidence>
<proteinExistence type="predicted"/>
<accession>K9TBZ7</accession>
<sequence length="123" mass="13759">MVSHAKKIAAFTALLQENLNNWIANHGESLLALQQQLDDDDEKNAQAIESWLKEREDLYKQYEAKLARPKRTLSLSGEKGFAGIKAPGKDKSLAEQIEQAVKNNTNLETSAPSPEQDREKPQS</sequence>
<dbReference type="RefSeq" id="WP_015146588.1">
    <property type="nucleotide sequence ID" value="NC_019693.1"/>
</dbReference>
<dbReference type="EMBL" id="CP003607">
    <property type="protein sequence ID" value="AFY79938.1"/>
    <property type="molecule type" value="Genomic_DNA"/>
</dbReference>
<dbReference type="AlphaFoldDB" id="K9TBZ7"/>
<evidence type="ECO:0000313" key="2">
    <source>
        <dbReference type="EMBL" id="AFY79938.1"/>
    </source>
</evidence>
<gene>
    <name evidence="2" type="ORF">Oscil6304_0184</name>
</gene>
<dbReference type="Proteomes" id="UP000010367">
    <property type="component" value="Chromosome"/>
</dbReference>